<dbReference type="EMBL" id="LAZR01014157">
    <property type="protein sequence ID" value="KKM18734.1"/>
    <property type="molecule type" value="Genomic_DNA"/>
</dbReference>
<reference evidence="2" key="1">
    <citation type="journal article" date="2015" name="Nature">
        <title>Complex archaea that bridge the gap between prokaryotes and eukaryotes.</title>
        <authorList>
            <person name="Spang A."/>
            <person name="Saw J.H."/>
            <person name="Jorgensen S.L."/>
            <person name="Zaremba-Niedzwiedzka K."/>
            <person name="Martijn J."/>
            <person name="Lind A.E."/>
            <person name="van Eijk R."/>
            <person name="Schleper C."/>
            <person name="Guy L."/>
            <person name="Ettema T.J."/>
        </authorList>
    </citation>
    <scope>NUCLEOTIDE SEQUENCE</scope>
</reference>
<feature type="non-terminal residue" evidence="2">
    <location>
        <position position="314"/>
    </location>
</feature>
<evidence type="ECO:0000256" key="1">
    <source>
        <dbReference type="SAM" id="Phobius"/>
    </source>
</evidence>
<gene>
    <name evidence="2" type="ORF">LCGC14_1662730</name>
</gene>
<sequence length="314" mass="36063">MAKATTKFFELIIGQNDGEVHSGDVPVRWCVSNGLVEQLEEQEERNPHVLLIPVNPDLVAEDGTIRQHGREVGERKLVPMKDLMTYVRFNRPGKNRLLAYIVFGNTKGLKKIFLGKYCGDYTTTLLCEGELSITHRVKGWVYEDQHVDVNIEIPEGVFGKEPAPWRKWYANLWMRGILEDECHFRQRFWLVGTLKFFPVVAVASWFFVARGAIALGMALLGYKKVDWWPVIQPFNNYTRYVTWNCNNEDNFFLNLFTIDRNDHCNVVQSLSSFTGVFVTPLFLLIVALFILLLSVINGFGFWVGLMLMLVTMAG</sequence>
<keyword evidence="1" id="KW-0812">Transmembrane</keyword>
<name>A0A0F9IG30_9ZZZZ</name>
<proteinExistence type="predicted"/>
<organism evidence="2">
    <name type="scientific">marine sediment metagenome</name>
    <dbReference type="NCBI Taxonomy" id="412755"/>
    <lineage>
        <taxon>unclassified sequences</taxon>
        <taxon>metagenomes</taxon>
        <taxon>ecological metagenomes</taxon>
    </lineage>
</organism>
<comment type="caution">
    <text evidence="2">The sequence shown here is derived from an EMBL/GenBank/DDBJ whole genome shotgun (WGS) entry which is preliminary data.</text>
</comment>
<keyword evidence="1" id="KW-1133">Transmembrane helix</keyword>
<feature type="transmembrane region" description="Helical" evidence="1">
    <location>
        <begin position="281"/>
        <end position="310"/>
    </location>
</feature>
<accession>A0A0F9IG30</accession>
<evidence type="ECO:0000313" key="2">
    <source>
        <dbReference type="EMBL" id="KKM18734.1"/>
    </source>
</evidence>
<protein>
    <submittedName>
        <fullName evidence="2">Uncharacterized protein</fullName>
    </submittedName>
</protein>
<keyword evidence="1" id="KW-0472">Membrane</keyword>
<feature type="transmembrane region" description="Helical" evidence="1">
    <location>
        <begin position="196"/>
        <end position="220"/>
    </location>
</feature>
<dbReference type="AlphaFoldDB" id="A0A0F9IG30"/>